<dbReference type="NCBIfam" id="TIGR03197">
    <property type="entry name" value="MnmC_Cterm"/>
    <property type="match status" value="1"/>
</dbReference>
<dbReference type="Proteomes" id="UP001495910">
    <property type="component" value="Unassembled WGS sequence"/>
</dbReference>
<protein>
    <recommendedName>
        <fullName evidence="10">tRNA 5-methylaminomethyl-2-thiouridine biosynthesis bifunctional protein MnmC</fullName>
        <shortName evidence="10">tRNA mnm(5)s(2)U biosynthesis bifunctional protein</shortName>
    </recommendedName>
    <domain>
        <recommendedName>
            <fullName evidence="10">tRNA (mnm(5)s(2)U34)-methyltransferase</fullName>
            <ecNumber evidence="10">2.1.1.61</ecNumber>
        </recommendedName>
    </domain>
    <domain>
        <recommendedName>
            <fullName evidence="10">FAD-dependent cmnm(5)s(2)U34 oxidoreductase</fullName>
            <ecNumber evidence="10">1.5.-.-</ecNumber>
        </recommendedName>
    </domain>
</protein>
<evidence type="ECO:0000256" key="7">
    <source>
        <dbReference type="ARBA" id="ARBA00022827"/>
    </source>
</evidence>
<feature type="domain" description="FAD dependent oxidoreductase" evidence="11">
    <location>
        <begin position="209"/>
        <end position="564"/>
    </location>
</feature>
<evidence type="ECO:0000256" key="4">
    <source>
        <dbReference type="ARBA" id="ARBA00022679"/>
    </source>
</evidence>
<feature type="region of interest" description="FAD-dependent cmnm(5)s(2)U34 oxidoreductase" evidence="10">
    <location>
        <begin position="212"/>
        <end position="599"/>
    </location>
</feature>
<evidence type="ECO:0000256" key="8">
    <source>
        <dbReference type="ARBA" id="ARBA00023002"/>
    </source>
</evidence>
<accession>A0ABU9PUR0</accession>
<sequence>MTAPVTPLAGHSLHWRERESFVLLDSEFGSGEHFFATWQAWRNDPQRPRQLHYLALLPQLAAPGQLQQAAAKFPEWQALHTELCAEWPPAVPGFHRIFLQHGQLVLTLMIGDGAACLRQVTARVDAFRLHGRSWRQWPLSALNTLGRLAAEHASLDIPGAEPAARKQLEQAGFVFENGSGLEMPALRARFAPRFTARSAPAPAHADRRAIVIGAGLAGSAACQRLAQRGWSVDLIESNTAPAQQASGNSAGIFMPLLSRDDNPGSRLSRSAYLFALQAWRQLGGIGNTFDGAACGVLQIARDAAHAENQQQLADYWRYPADYAQWLDQAAASRLAGCQVSSGAWFFPAAGWVQPRSLCQAMLDSCGKQLQTHFGQHAAILERSQDGWTVRDRHGAKIAGAPVVVLANACDALQFAQAGDLPLSAIRGQITYLGAGQVPAIKPVLCGEAYLTPDYAGTCSIGASYDEDGETALRQDSQDDNLARLAKLLPGWRPGQPPLAGRVGFRCVASDRLPLVGALPDKNGASTVREAKLKDLPRFPGLYSLLGYASRGLIWAPLAAELLASQLNGEPLPIEADLAAALDPARFLLKRQRRSIPPRQ</sequence>
<evidence type="ECO:0000256" key="3">
    <source>
        <dbReference type="ARBA" id="ARBA00022630"/>
    </source>
</evidence>
<keyword evidence="7 10" id="KW-0274">FAD</keyword>
<feature type="domain" description="MnmC-like methyltransferase" evidence="12">
    <location>
        <begin position="75"/>
        <end position="178"/>
    </location>
</feature>
<comment type="subcellular location">
    <subcellularLocation>
        <location evidence="10">Cytoplasm</location>
    </subcellularLocation>
</comment>
<dbReference type="Gene3D" id="3.40.50.150">
    <property type="entry name" value="Vaccinia Virus protein VP39"/>
    <property type="match status" value="1"/>
</dbReference>
<dbReference type="InterPro" id="IPR023032">
    <property type="entry name" value="tRNA_MAMT_biosynth_bifunc_MnmC"/>
</dbReference>
<name>A0ABU9PUR0_9BURK</name>
<dbReference type="Gene3D" id="3.30.9.10">
    <property type="entry name" value="D-Amino Acid Oxidase, subunit A, domain 2"/>
    <property type="match status" value="1"/>
</dbReference>
<dbReference type="Pfam" id="PF05430">
    <property type="entry name" value="Methyltransf_30"/>
    <property type="match status" value="1"/>
</dbReference>
<dbReference type="RefSeq" id="WP_342829294.1">
    <property type="nucleotide sequence ID" value="NZ_JBANDC010000006.1"/>
</dbReference>
<keyword evidence="2 10" id="KW-0489">Methyltransferase</keyword>
<comment type="similarity">
    <text evidence="10">In the N-terminal section; belongs to the methyltransferase superfamily. tRNA (mnm(5)s(2)U34)-methyltransferase family.</text>
</comment>
<dbReference type="HAMAP" id="MF_01102">
    <property type="entry name" value="MnmC"/>
    <property type="match status" value="1"/>
</dbReference>
<evidence type="ECO:0000259" key="12">
    <source>
        <dbReference type="Pfam" id="PF05430"/>
    </source>
</evidence>
<evidence type="ECO:0000313" key="13">
    <source>
        <dbReference type="EMBL" id="MEM4987758.1"/>
    </source>
</evidence>
<comment type="similarity">
    <text evidence="10">In the C-terminal section; belongs to the DAO family.</text>
</comment>
<comment type="catalytic activity">
    <reaction evidence="10">
        <text>5-aminomethyl-2-thiouridine(34) in tRNA + S-adenosyl-L-methionine = 5-methylaminomethyl-2-thiouridine(34) in tRNA + S-adenosyl-L-homocysteine + H(+)</text>
        <dbReference type="Rhea" id="RHEA:19569"/>
        <dbReference type="Rhea" id="RHEA-COMP:10195"/>
        <dbReference type="Rhea" id="RHEA-COMP:10197"/>
        <dbReference type="ChEBI" id="CHEBI:15378"/>
        <dbReference type="ChEBI" id="CHEBI:57856"/>
        <dbReference type="ChEBI" id="CHEBI:59789"/>
        <dbReference type="ChEBI" id="CHEBI:74454"/>
        <dbReference type="ChEBI" id="CHEBI:74455"/>
        <dbReference type="EC" id="2.1.1.61"/>
    </reaction>
</comment>
<dbReference type="InterPro" id="IPR029063">
    <property type="entry name" value="SAM-dependent_MTases_sf"/>
</dbReference>
<dbReference type="InterPro" id="IPR017610">
    <property type="entry name" value="tRNA_S-uridine_synth_MnmC_C"/>
</dbReference>
<dbReference type="SUPFAM" id="SSF51905">
    <property type="entry name" value="FAD/NAD(P)-binding domain"/>
    <property type="match status" value="1"/>
</dbReference>
<evidence type="ECO:0000256" key="10">
    <source>
        <dbReference type="HAMAP-Rule" id="MF_01102"/>
    </source>
</evidence>
<dbReference type="InterPro" id="IPR008471">
    <property type="entry name" value="MnmC-like_methylTransf"/>
</dbReference>
<dbReference type="EC" id="1.5.-.-" evidence="10"/>
<proteinExistence type="inferred from homology"/>
<dbReference type="PANTHER" id="PTHR13847:SF283">
    <property type="entry name" value="TRNA 5-METHYLAMINOMETHYL-2-THIOURIDINE BIOSYNTHESIS BIFUNCTIONAL PROTEIN MNMC"/>
    <property type="match status" value="1"/>
</dbReference>
<dbReference type="Gene3D" id="3.50.50.60">
    <property type="entry name" value="FAD/NAD(P)-binding domain"/>
    <property type="match status" value="1"/>
</dbReference>
<dbReference type="GO" id="GO:0032259">
    <property type="term" value="P:methylation"/>
    <property type="evidence" value="ECO:0007669"/>
    <property type="project" value="UniProtKB-KW"/>
</dbReference>
<keyword evidence="4 10" id="KW-0808">Transferase</keyword>
<evidence type="ECO:0000259" key="11">
    <source>
        <dbReference type="Pfam" id="PF01266"/>
    </source>
</evidence>
<evidence type="ECO:0000256" key="2">
    <source>
        <dbReference type="ARBA" id="ARBA00022603"/>
    </source>
</evidence>
<dbReference type="EC" id="2.1.1.61" evidence="10"/>
<dbReference type="InterPro" id="IPR006076">
    <property type="entry name" value="FAD-dep_OxRdtase"/>
</dbReference>
<keyword evidence="6 10" id="KW-0819">tRNA processing</keyword>
<dbReference type="EMBL" id="JBANDC010000006">
    <property type="protein sequence ID" value="MEM4987758.1"/>
    <property type="molecule type" value="Genomic_DNA"/>
</dbReference>
<evidence type="ECO:0000313" key="14">
    <source>
        <dbReference type="Proteomes" id="UP001495910"/>
    </source>
</evidence>
<comment type="function">
    <text evidence="10">Catalyzes the last two steps in the biosynthesis of 5-methylaminomethyl-2-thiouridine (mnm(5)s(2)U) at the wobble position (U34) in tRNA. Catalyzes the FAD-dependent demodification of cmnm(5)s(2)U34 to nm(5)s(2)U34, followed by the transfer of a methyl group from S-adenosyl-L-methionine to nm(5)s(2)U34, to form mnm(5)s(2)U34.</text>
</comment>
<dbReference type="GO" id="GO:0004808">
    <property type="term" value="F:tRNA (5-methylaminomethyl-2-thiouridylate)(34)-methyltransferase activity"/>
    <property type="evidence" value="ECO:0007669"/>
    <property type="project" value="UniProtKB-EC"/>
</dbReference>
<dbReference type="PANTHER" id="PTHR13847">
    <property type="entry name" value="SARCOSINE DEHYDROGENASE-RELATED"/>
    <property type="match status" value="1"/>
</dbReference>
<gene>
    <name evidence="10 13" type="primary">mnmC</name>
    <name evidence="13" type="ORF">V8G57_10210</name>
</gene>
<keyword evidence="5 10" id="KW-0949">S-adenosyl-L-methionine</keyword>
<keyword evidence="14" id="KW-1185">Reference proteome</keyword>
<keyword evidence="9 10" id="KW-0511">Multifunctional enzyme</keyword>
<reference evidence="13 14" key="1">
    <citation type="submission" date="2024-02" db="EMBL/GenBank/DDBJ databases">
        <title>Draft genome sequence of Collimonas sp. strain H4R21, an effective mineral-weathering bacterial strain isolated from the beech rhizosphere.</title>
        <authorList>
            <person name="Morin E."/>
            <person name="Uroz S."/>
            <person name="Leveau J.H.J."/>
            <person name="Kumar R."/>
            <person name="Rey M.W."/>
            <person name="Pham J."/>
        </authorList>
    </citation>
    <scope>NUCLEOTIDE SEQUENCE [LARGE SCALE GENOMIC DNA]</scope>
    <source>
        <strain evidence="13 14">H4R21</strain>
    </source>
</reference>
<evidence type="ECO:0000256" key="9">
    <source>
        <dbReference type="ARBA" id="ARBA00023268"/>
    </source>
</evidence>
<comment type="cofactor">
    <cofactor evidence="10">
        <name>FAD</name>
        <dbReference type="ChEBI" id="CHEBI:57692"/>
    </cofactor>
</comment>
<comment type="caution">
    <text evidence="13">The sequence shown here is derived from an EMBL/GenBank/DDBJ whole genome shotgun (WGS) entry which is preliminary data.</text>
</comment>
<keyword evidence="8 10" id="KW-0560">Oxidoreductase</keyword>
<keyword evidence="1 10" id="KW-0963">Cytoplasm</keyword>
<evidence type="ECO:0000256" key="1">
    <source>
        <dbReference type="ARBA" id="ARBA00022490"/>
    </source>
</evidence>
<evidence type="ECO:0000256" key="5">
    <source>
        <dbReference type="ARBA" id="ARBA00022691"/>
    </source>
</evidence>
<organism evidence="13 14">
    <name type="scientific">Collimonas rhizosphaerae</name>
    <dbReference type="NCBI Taxonomy" id="3126357"/>
    <lineage>
        <taxon>Bacteria</taxon>
        <taxon>Pseudomonadati</taxon>
        <taxon>Pseudomonadota</taxon>
        <taxon>Betaproteobacteria</taxon>
        <taxon>Burkholderiales</taxon>
        <taxon>Oxalobacteraceae</taxon>
        <taxon>Collimonas</taxon>
    </lineage>
</organism>
<feature type="region of interest" description="tRNA (mnm(5)s(2)U34)-methyltransferase" evidence="10">
    <location>
        <begin position="1"/>
        <end position="191"/>
    </location>
</feature>
<dbReference type="Pfam" id="PF01266">
    <property type="entry name" value="DAO"/>
    <property type="match status" value="1"/>
</dbReference>
<evidence type="ECO:0000256" key="6">
    <source>
        <dbReference type="ARBA" id="ARBA00022694"/>
    </source>
</evidence>
<keyword evidence="3 10" id="KW-0285">Flavoprotein</keyword>
<dbReference type="InterPro" id="IPR036188">
    <property type="entry name" value="FAD/NAD-bd_sf"/>
</dbReference>